<dbReference type="PANTHER" id="PTHR42917">
    <property type="entry name" value="2,4-DIENOYL-COA REDUCTASE"/>
    <property type="match status" value="1"/>
</dbReference>
<dbReference type="Pfam" id="PF00724">
    <property type="entry name" value="Oxidored_FMN"/>
    <property type="match status" value="1"/>
</dbReference>
<dbReference type="HOGENOM" id="CLU_012153_1_2_4"/>
<keyword evidence="4" id="KW-0285">Flavoprotein</keyword>
<dbReference type="STRING" id="762967.HMPREF9440_00035"/>
<dbReference type="Gene3D" id="3.40.50.720">
    <property type="entry name" value="NAD(P)-binding Rossmann-like Domain"/>
    <property type="match status" value="1"/>
</dbReference>
<keyword evidence="13" id="KW-1185">Reference proteome</keyword>
<accession>H3KBE0</accession>
<feature type="domain" description="NADH:flavin oxidoreductase/NADH oxidase N-terminal" evidence="10">
    <location>
        <begin position="6"/>
        <end position="315"/>
    </location>
</feature>
<dbReference type="InterPro" id="IPR001155">
    <property type="entry name" value="OxRdtase_FMN_N"/>
</dbReference>
<keyword evidence="7" id="KW-0560">Oxidoreductase</keyword>
<keyword evidence="8" id="KW-0408">Iron</keyword>
<evidence type="ECO:0000256" key="2">
    <source>
        <dbReference type="ARBA" id="ARBA00001966"/>
    </source>
</evidence>
<evidence type="ECO:0000256" key="3">
    <source>
        <dbReference type="ARBA" id="ARBA00011048"/>
    </source>
</evidence>
<dbReference type="Proteomes" id="UP000004956">
    <property type="component" value="Unassembled WGS sequence"/>
</dbReference>
<keyword evidence="9" id="KW-0411">Iron-sulfur</keyword>
<reference evidence="12 13" key="1">
    <citation type="submission" date="2011-11" db="EMBL/GenBank/DDBJ databases">
        <authorList>
            <person name="Weinstock G."/>
            <person name="Sodergren E."/>
            <person name="Clifton S."/>
            <person name="Fulton L."/>
            <person name="Fulton B."/>
            <person name="Courtney L."/>
            <person name="Fronick C."/>
            <person name="Harrison M."/>
            <person name="Strong C."/>
            <person name="Farmer C."/>
            <person name="Delahaunty K."/>
            <person name="Markovic C."/>
            <person name="Hall O."/>
            <person name="Minx P."/>
            <person name="Tomlinson C."/>
            <person name="Mitreva M."/>
            <person name="Hou S."/>
            <person name="Chen J."/>
            <person name="Wollam A."/>
            <person name="Pepin K.H."/>
            <person name="Johnson M."/>
            <person name="Bhonagiri V."/>
            <person name="Zhang X."/>
            <person name="Suruliraj S."/>
            <person name="Warren W."/>
            <person name="Chinwalla A."/>
            <person name="Mardis E.R."/>
            <person name="Wilson R.K."/>
        </authorList>
    </citation>
    <scope>NUCLEOTIDE SEQUENCE [LARGE SCALE GENOMIC DNA]</scope>
    <source>
        <strain evidence="12 13">YIT 11816</strain>
    </source>
</reference>
<dbReference type="Pfam" id="PF07992">
    <property type="entry name" value="Pyr_redox_2"/>
    <property type="match status" value="1"/>
</dbReference>
<evidence type="ECO:0000259" key="11">
    <source>
        <dbReference type="Pfam" id="PF07992"/>
    </source>
</evidence>
<evidence type="ECO:0000256" key="1">
    <source>
        <dbReference type="ARBA" id="ARBA00001917"/>
    </source>
</evidence>
<evidence type="ECO:0000313" key="12">
    <source>
        <dbReference type="EMBL" id="EHY32573.1"/>
    </source>
</evidence>
<protein>
    <submittedName>
        <fullName evidence="12">Pyridine nucleotide-disulfide oxidoreductase</fullName>
    </submittedName>
</protein>
<name>H3KBE0_9BURK</name>
<evidence type="ECO:0000256" key="4">
    <source>
        <dbReference type="ARBA" id="ARBA00022630"/>
    </source>
</evidence>
<dbReference type="SUPFAM" id="SSF51905">
    <property type="entry name" value="FAD/NAD(P)-binding domain"/>
    <property type="match status" value="1"/>
</dbReference>
<dbReference type="InterPro" id="IPR051793">
    <property type="entry name" value="NADH:flavin_oxidoreductase"/>
</dbReference>
<comment type="cofactor">
    <cofactor evidence="1">
        <name>FMN</name>
        <dbReference type="ChEBI" id="CHEBI:58210"/>
    </cofactor>
</comment>
<comment type="similarity">
    <text evidence="3">In the N-terminal section; belongs to the NADH:flavin oxidoreductase/NADH oxidase family.</text>
</comment>
<evidence type="ECO:0000256" key="6">
    <source>
        <dbReference type="ARBA" id="ARBA00022723"/>
    </source>
</evidence>
<dbReference type="InterPro" id="IPR036188">
    <property type="entry name" value="FAD/NAD-bd_sf"/>
</dbReference>
<evidence type="ECO:0000313" key="13">
    <source>
        <dbReference type="Proteomes" id="UP000004956"/>
    </source>
</evidence>
<dbReference type="RefSeq" id="WP_008540330.1">
    <property type="nucleotide sequence ID" value="NZ_JH604836.1"/>
</dbReference>
<feature type="domain" description="FAD/NAD(P)-binding" evidence="11">
    <location>
        <begin position="363"/>
        <end position="628"/>
    </location>
</feature>
<dbReference type="SUPFAM" id="SSF51395">
    <property type="entry name" value="FMN-linked oxidoreductases"/>
    <property type="match status" value="1"/>
</dbReference>
<dbReference type="PANTHER" id="PTHR42917:SF2">
    <property type="entry name" value="2,4-DIENOYL-COA REDUCTASE [(2E)-ENOYL-COA-PRODUCING]"/>
    <property type="match status" value="1"/>
</dbReference>
<dbReference type="SUPFAM" id="SSF51971">
    <property type="entry name" value="Nucleotide-binding domain"/>
    <property type="match status" value="1"/>
</dbReference>
<comment type="cofactor">
    <cofactor evidence="2">
        <name>[4Fe-4S] cluster</name>
        <dbReference type="ChEBI" id="CHEBI:49883"/>
    </cofactor>
</comment>
<evidence type="ECO:0000256" key="8">
    <source>
        <dbReference type="ARBA" id="ARBA00023004"/>
    </source>
</evidence>
<dbReference type="PATRIC" id="fig|762967.3.peg.32"/>
<keyword evidence="5" id="KW-0288">FMN</keyword>
<dbReference type="PRINTS" id="PR00368">
    <property type="entry name" value="FADPNR"/>
</dbReference>
<dbReference type="GO" id="GO:0010181">
    <property type="term" value="F:FMN binding"/>
    <property type="evidence" value="ECO:0007669"/>
    <property type="project" value="InterPro"/>
</dbReference>
<evidence type="ECO:0000256" key="5">
    <source>
        <dbReference type="ARBA" id="ARBA00022643"/>
    </source>
</evidence>
<dbReference type="PRINTS" id="PR00411">
    <property type="entry name" value="PNDRDTASEI"/>
</dbReference>
<sequence>MSFDALFAPSAVGGRTLPNRIVAAPRFLRLSPEAMRAWFARRPGAGMCIVPGAAPHFTGKVESADPVLGEAYLEDFRAVAETIHASGARAVLQLSHAGAAADHPFALAASPMWNPQTKRRAHRAPVLGLPAIFHAYGRSAYLAVKEAGYDGVEIDGGGLSLPNTFFSGVINKRRDGWGRDRTRFGVELVERVRSYLGPTPILAFRLSLMDFDPEGPAWHEILTYAHALETAGVNCFSFALGIRRGEIPVQSAMTPPGTWIPVMEQFANELKSPVIFSGPLPAPEDLHELLVRRPGALVEVDRETTADPAWCAHVRADEPVRPCMRCAGGCPVHRPDEGLPACPSDPAAFIPDWEKPRAFASGKDVIVVGGGPAGMSAARAARLRGARVRLIEKRAQLGGGLLAAAKLPGQEGWAKLARDMAEELERLGVEVTTGVQVDAEWMIRKRVDAHVILAVGARPVIPDIPGIDGPNVLTYEDLMTDGVPVGRRVAVLGDTYAGRAVSAMLIAPNGNISREAWLRAWGIGSPVRHPGGMLGFVPHIELPMRSVTLISDRPGGVGAQILNTPRAYELQWLRMNGVQTVDDARFDSIDPYAIRIRVGEDSKEQHILRVDHIVLAMGCEPKKELANALRALAIPFEGVDSQTTPQNAWRASWALRNGFEAAMRLPD</sequence>
<dbReference type="EMBL" id="AFBQ01000002">
    <property type="protein sequence ID" value="EHY32573.1"/>
    <property type="molecule type" value="Genomic_DNA"/>
</dbReference>
<evidence type="ECO:0000259" key="10">
    <source>
        <dbReference type="Pfam" id="PF00724"/>
    </source>
</evidence>
<keyword evidence="6" id="KW-0479">Metal-binding</keyword>
<gene>
    <name evidence="12" type="ORF">HMPREF9440_00035</name>
</gene>
<evidence type="ECO:0000256" key="7">
    <source>
        <dbReference type="ARBA" id="ARBA00023002"/>
    </source>
</evidence>
<dbReference type="AlphaFoldDB" id="H3KBE0"/>
<dbReference type="GO" id="GO:0016491">
    <property type="term" value="F:oxidoreductase activity"/>
    <property type="evidence" value="ECO:0007669"/>
    <property type="project" value="UniProtKB-KW"/>
</dbReference>
<dbReference type="Gene3D" id="3.20.20.70">
    <property type="entry name" value="Aldolase class I"/>
    <property type="match status" value="1"/>
</dbReference>
<evidence type="ECO:0000256" key="9">
    <source>
        <dbReference type="ARBA" id="ARBA00023014"/>
    </source>
</evidence>
<dbReference type="OrthoDB" id="8985337at2"/>
<dbReference type="InterPro" id="IPR013785">
    <property type="entry name" value="Aldolase_TIM"/>
</dbReference>
<dbReference type="Gene3D" id="3.50.50.60">
    <property type="entry name" value="FAD/NAD(P)-binding domain"/>
    <property type="match status" value="1"/>
</dbReference>
<proteinExistence type="inferred from homology"/>
<dbReference type="GO" id="GO:0051536">
    <property type="term" value="F:iron-sulfur cluster binding"/>
    <property type="evidence" value="ECO:0007669"/>
    <property type="project" value="UniProtKB-KW"/>
</dbReference>
<comment type="caution">
    <text evidence="12">The sequence shown here is derived from an EMBL/GenBank/DDBJ whole genome shotgun (WGS) entry which is preliminary data.</text>
</comment>
<organism evidence="12 13">
    <name type="scientific">Sutterella parvirubra YIT 11816</name>
    <dbReference type="NCBI Taxonomy" id="762967"/>
    <lineage>
        <taxon>Bacteria</taxon>
        <taxon>Pseudomonadati</taxon>
        <taxon>Pseudomonadota</taxon>
        <taxon>Betaproteobacteria</taxon>
        <taxon>Burkholderiales</taxon>
        <taxon>Sutterellaceae</taxon>
        <taxon>Sutterella</taxon>
    </lineage>
</organism>
<dbReference type="InterPro" id="IPR023753">
    <property type="entry name" value="FAD/NAD-binding_dom"/>
</dbReference>
<dbReference type="GO" id="GO:0046872">
    <property type="term" value="F:metal ion binding"/>
    <property type="evidence" value="ECO:0007669"/>
    <property type="project" value="UniProtKB-KW"/>
</dbReference>